<dbReference type="PANTHER" id="PTHR11608">
    <property type="entry name" value="BIFUNCTIONAL PROTEIN PYRR"/>
    <property type="match status" value="1"/>
</dbReference>
<dbReference type="EMBL" id="CYHH01000002">
    <property type="protein sequence ID" value="CUB05779.1"/>
    <property type="molecule type" value="Genomic_DNA"/>
</dbReference>
<gene>
    <name evidence="2" type="ORF">Ga0061068_102142</name>
</gene>
<evidence type="ECO:0000259" key="1">
    <source>
        <dbReference type="Pfam" id="PF00156"/>
    </source>
</evidence>
<keyword evidence="2" id="KW-0808">Transferase</keyword>
<dbReference type="RefSeq" id="WP_055422862.1">
    <property type="nucleotide sequence ID" value="NZ_CYHH01000002.1"/>
</dbReference>
<dbReference type="AlphaFoldDB" id="A0A0K6IRS0"/>
<reference evidence="3" key="1">
    <citation type="submission" date="2015-08" db="EMBL/GenBank/DDBJ databases">
        <authorList>
            <person name="Babu N.S."/>
            <person name="Beckwith C.J."/>
            <person name="Beseler K.G."/>
            <person name="Brison A."/>
            <person name="Carone J.V."/>
            <person name="Caskin T.P."/>
            <person name="Diamond M."/>
            <person name="Durham M.E."/>
            <person name="Foxe J.M."/>
            <person name="Go M."/>
            <person name="Henderson B.A."/>
            <person name="Jones I.B."/>
            <person name="McGettigan J.A."/>
            <person name="Micheletti S.J."/>
            <person name="Nasrallah M.E."/>
            <person name="Ortiz D."/>
            <person name="Piller C.R."/>
            <person name="Privatt S.R."/>
            <person name="Schneider S.L."/>
            <person name="Sharp S."/>
            <person name="Smith T.C."/>
            <person name="Stanton J.D."/>
            <person name="Ullery H.E."/>
            <person name="Wilson R.J."/>
            <person name="Serrano M.G."/>
            <person name="Buck G."/>
            <person name="Lee V."/>
            <person name="Wang Y."/>
            <person name="Carvalho R."/>
            <person name="Voegtly L."/>
            <person name="Shi R."/>
            <person name="Duckworth R."/>
            <person name="Johnson A."/>
            <person name="Loviza R."/>
            <person name="Walstead R."/>
            <person name="Shah Z."/>
            <person name="Kiflezghi M."/>
            <person name="Wade K."/>
            <person name="Ball S.L."/>
            <person name="Bradley K.W."/>
            <person name="Asai D.J."/>
            <person name="Bowman C.A."/>
            <person name="Russell D.A."/>
            <person name="Pope W.H."/>
            <person name="Jacobs-Sera D."/>
            <person name="Hendrix R.W."/>
            <person name="Hatfull G.F."/>
        </authorList>
    </citation>
    <scope>NUCLEOTIDE SEQUENCE [LARGE SCALE GENOMIC DNA]</scope>
    <source>
        <strain evidence="3">JCM 19170</strain>
    </source>
</reference>
<evidence type="ECO:0000313" key="3">
    <source>
        <dbReference type="Proteomes" id="UP000182108"/>
    </source>
</evidence>
<proteinExistence type="predicted"/>
<dbReference type="PANTHER" id="PTHR11608:SF0">
    <property type="entry name" value="BIFUNCTIONAL PROTEIN PYRR"/>
    <property type="match status" value="1"/>
</dbReference>
<dbReference type="InterPro" id="IPR000836">
    <property type="entry name" value="PRTase_dom"/>
</dbReference>
<feature type="domain" description="Phosphoribosyltransferase" evidence="1">
    <location>
        <begin position="11"/>
        <end position="132"/>
    </location>
</feature>
<dbReference type="Pfam" id="PF00156">
    <property type="entry name" value="Pribosyltran"/>
    <property type="match status" value="1"/>
</dbReference>
<evidence type="ECO:0000313" key="2">
    <source>
        <dbReference type="EMBL" id="CUB05779.1"/>
    </source>
</evidence>
<dbReference type="CDD" id="cd06223">
    <property type="entry name" value="PRTases_typeI"/>
    <property type="match status" value="1"/>
</dbReference>
<dbReference type="NCBIfam" id="NF003545">
    <property type="entry name" value="PRK05205.1-1"/>
    <property type="match status" value="1"/>
</dbReference>
<keyword evidence="2" id="KW-0328">Glycosyltransferase</keyword>
<dbReference type="OrthoDB" id="9802227at2"/>
<keyword evidence="3" id="KW-1185">Reference proteome</keyword>
<dbReference type="InterPro" id="IPR050137">
    <property type="entry name" value="PyrR_bifunctional"/>
</dbReference>
<dbReference type="InterPro" id="IPR029057">
    <property type="entry name" value="PRTase-like"/>
</dbReference>
<dbReference type="Proteomes" id="UP000182108">
    <property type="component" value="Unassembled WGS sequence"/>
</dbReference>
<dbReference type="GO" id="GO:0016757">
    <property type="term" value="F:glycosyltransferase activity"/>
    <property type="evidence" value="ECO:0007669"/>
    <property type="project" value="UniProtKB-KW"/>
</dbReference>
<organism evidence="2 3">
    <name type="scientific">Tepidiphilus thermophilus</name>
    <dbReference type="NCBI Taxonomy" id="876478"/>
    <lineage>
        <taxon>Bacteria</taxon>
        <taxon>Pseudomonadati</taxon>
        <taxon>Pseudomonadota</taxon>
        <taxon>Hydrogenophilia</taxon>
        <taxon>Hydrogenophilales</taxon>
        <taxon>Hydrogenophilaceae</taxon>
        <taxon>Tepidiphilus</taxon>
    </lineage>
</organism>
<name>A0A0K6IRS0_9PROT</name>
<dbReference type="SUPFAM" id="SSF53271">
    <property type="entry name" value="PRTase-like"/>
    <property type="match status" value="1"/>
</dbReference>
<dbReference type="Gene3D" id="3.40.50.2020">
    <property type="match status" value="1"/>
</dbReference>
<protein>
    <submittedName>
        <fullName evidence="2">Pyrimidine operon attenuation protein/uracil phosphoribosyltransferase</fullName>
    </submittedName>
</protein>
<sequence>MNSFPDAEALYARLREQLIPDIDRFDALVGIHSGGAWLAERLQRELAPAKALGSIDISFYRDDLAQRGLGRSRVRASHIPFPVQDARILLVDDVLYTGRTVRAAINELFDYGRPARVELAVLVDRGERELPICARYVAHTLPQPLPAGERLELARNEAGLFTLRTLRDEPPTTR</sequence>
<accession>A0A0K6IRS0</accession>